<keyword evidence="4" id="KW-0106">Calcium</keyword>
<dbReference type="SUPFAM" id="SSF53649">
    <property type="entry name" value="Alkaline phosphatase-like"/>
    <property type="match status" value="1"/>
</dbReference>
<dbReference type="Gene3D" id="3.30.1120.10">
    <property type="match status" value="1"/>
</dbReference>
<dbReference type="PROSITE" id="PS00523">
    <property type="entry name" value="SULFATASE_1"/>
    <property type="match status" value="1"/>
</dbReference>
<dbReference type="CDD" id="cd16143">
    <property type="entry name" value="ARS_like"/>
    <property type="match status" value="1"/>
</dbReference>
<reference evidence="6 7" key="1">
    <citation type="submission" date="2017-08" db="EMBL/GenBank/DDBJ databases">
        <title>Virgibacillus indicus sp. nov. and Virgibacillus profoundi sp. nov, two moderately halophilic bacteria isolated from marine sediment by using the Microfluidic Streak Plate.</title>
        <authorList>
            <person name="Xu B."/>
            <person name="Hu B."/>
            <person name="Wang J."/>
            <person name="Zhu Y."/>
            <person name="Huang L."/>
            <person name="Du W."/>
            <person name="Huang Y."/>
        </authorList>
    </citation>
    <scope>NUCLEOTIDE SEQUENCE [LARGE SCALE GENOMIC DNA]</scope>
    <source>
        <strain evidence="6 7">IO3-P3-H5</strain>
    </source>
</reference>
<gene>
    <name evidence="6" type="ORF">CIL05_00610</name>
</gene>
<dbReference type="GO" id="GO:0004065">
    <property type="term" value="F:arylsulfatase activity"/>
    <property type="evidence" value="ECO:0007669"/>
    <property type="project" value="TreeGrafter"/>
</dbReference>
<dbReference type="InterPro" id="IPR000917">
    <property type="entry name" value="Sulfatase_N"/>
</dbReference>
<proteinExistence type="inferred from homology"/>
<dbReference type="InterPro" id="IPR017850">
    <property type="entry name" value="Alkaline_phosphatase_core_sf"/>
</dbReference>
<evidence type="ECO:0000256" key="1">
    <source>
        <dbReference type="ARBA" id="ARBA00008779"/>
    </source>
</evidence>
<dbReference type="InterPro" id="IPR024607">
    <property type="entry name" value="Sulfatase_CS"/>
</dbReference>
<dbReference type="PANTHER" id="PTHR42693:SF53">
    <property type="entry name" value="ENDO-4-O-SULFATASE"/>
    <property type="match status" value="1"/>
</dbReference>
<dbReference type="Gene3D" id="3.40.720.10">
    <property type="entry name" value="Alkaline Phosphatase, subunit A"/>
    <property type="match status" value="1"/>
</dbReference>
<keyword evidence="3" id="KW-0378">Hydrolase</keyword>
<feature type="domain" description="Sulfatase N-terminal" evidence="5">
    <location>
        <begin position="4"/>
        <end position="343"/>
    </location>
</feature>
<dbReference type="InterPro" id="IPR050738">
    <property type="entry name" value="Sulfatase"/>
</dbReference>
<evidence type="ECO:0000313" key="6">
    <source>
        <dbReference type="EMBL" id="PAV31195.1"/>
    </source>
</evidence>
<dbReference type="PROSITE" id="PS00149">
    <property type="entry name" value="SULFATASE_2"/>
    <property type="match status" value="1"/>
</dbReference>
<keyword evidence="7" id="KW-1185">Reference proteome</keyword>
<evidence type="ECO:0000256" key="3">
    <source>
        <dbReference type="ARBA" id="ARBA00022801"/>
    </source>
</evidence>
<comment type="similarity">
    <text evidence="1">Belongs to the sulfatase family.</text>
</comment>
<name>A0A2A2IJC4_9BACI</name>
<evidence type="ECO:0000256" key="4">
    <source>
        <dbReference type="ARBA" id="ARBA00022837"/>
    </source>
</evidence>
<accession>A0A2A2IJC4</accession>
<dbReference type="OrthoDB" id="9762324at2"/>
<dbReference type="PANTHER" id="PTHR42693">
    <property type="entry name" value="ARYLSULFATASE FAMILY MEMBER"/>
    <property type="match status" value="1"/>
</dbReference>
<protein>
    <recommendedName>
        <fullName evidence="5">Sulfatase N-terminal domain-containing protein</fullName>
    </recommendedName>
</protein>
<dbReference type="GO" id="GO:0046872">
    <property type="term" value="F:metal ion binding"/>
    <property type="evidence" value="ECO:0007669"/>
    <property type="project" value="UniProtKB-KW"/>
</dbReference>
<dbReference type="RefSeq" id="WP_095653565.1">
    <property type="nucleotide sequence ID" value="NZ_NPOA01000001.1"/>
</dbReference>
<evidence type="ECO:0000313" key="7">
    <source>
        <dbReference type="Proteomes" id="UP000218887"/>
    </source>
</evidence>
<evidence type="ECO:0000259" key="5">
    <source>
        <dbReference type="Pfam" id="PF00884"/>
    </source>
</evidence>
<dbReference type="Pfam" id="PF00884">
    <property type="entry name" value="Sulfatase"/>
    <property type="match status" value="1"/>
</dbReference>
<keyword evidence="2" id="KW-0479">Metal-binding</keyword>
<dbReference type="EMBL" id="NPOA01000001">
    <property type="protein sequence ID" value="PAV31195.1"/>
    <property type="molecule type" value="Genomic_DNA"/>
</dbReference>
<comment type="caution">
    <text evidence="6">The sequence shown here is derived from an EMBL/GenBank/DDBJ whole genome shotgun (WGS) entry which is preliminary data.</text>
</comment>
<sequence length="469" mass="52383">MQKPNIVYILADDLGYGDLSCYGATTIQTPNLDQLAKEGMRFTDAHAPSAVCTPTRYSVLTGRYCFRSRLKEGVLWGHSEPLIETDRLTVPSFLKSRGYMTTCIGKWHLGLGWGKDGDEIDYSLPIENGPIDLGFDYYFGITASLDMPPYCFIENNRTVGIPTIEKEPKDFSQKGRKGLMTPGWKDEKVNKTLTEKAVSYIGNHVKNRPDQAFYMYFPLTGPHTPWSPATEFKNKSGIGPRGDMILELDWTVGRIVETLKEKGIWENTLLIFTSDNGPHPKTEEVTVHGHKPAGDLRGQKADIWDGGHRIPFIASWPEKIEPESVSNELICLTDLLGTCAALFNEELPEDSGEDTLNMLPALTGGRSLRNAVVHHSISGMFAIRSGKWKLIQGKGSGGFGFQKRDTQIIGLPTQGVWETDHSPGQLYNMSEDETENRNVYLEHPDIVRELSAELIEIINWGGKVSMEKE</sequence>
<evidence type="ECO:0000256" key="2">
    <source>
        <dbReference type="ARBA" id="ARBA00022723"/>
    </source>
</evidence>
<organism evidence="6 7">
    <name type="scientific">Virgibacillus profundi</name>
    <dbReference type="NCBI Taxonomy" id="2024555"/>
    <lineage>
        <taxon>Bacteria</taxon>
        <taxon>Bacillati</taxon>
        <taxon>Bacillota</taxon>
        <taxon>Bacilli</taxon>
        <taxon>Bacillales</taxon>
        <taxon>Bacillaceae</taxon>
        <taxon>Virgibacillus</taxon>
    </lineage>
</organism>
<dbReference type="AlphaFoldDB" id="A0A2A2IJC4"/>
<dbReference type="Proteomes" id="UP000218887">
    <property type="component" value="Unassembled WGS sequence"/>
</dbReference>